<dbReference type="OrthoDB" id="7863791at2"/>
<dbReference type="InterPro" id="IPR009560">
    <property type="entry name" value="DUF1176"/>
</dbReference>
<feature type="signal peptide" evidence="1">
    <location>
        <begin position="1"/>
        <end position="18"/>
    </location>
</feature>
<dbReference type="EMBL" id="UXAW01000067">
    <property type="protein sequence ID" value="VDC28277.1"/>
    <property type="molecule type" value="Genomic_DNA"/>
</dbReference>
<proteinExistence type="predicted"/>
<keyword evidence="1" id="KW-0732">Signal</keyword>
<evidence type="ECO:0000256" key="1">
    <source>
        <dbReference type="SAM" id="SignalP"/>
    </source>
</evidence>
<evidence type="ECO:0000313" key="2">
    <source>
        <dbReference type="EMBL" id="VDC28277.1"/>
    </source>
</evidence>
<name>A0A3P5XDG6_9RHOB</name>
<reference evidence="2 3" key="1">
    <citation type="submission" date="2018-11" db="EMBL/GenBank/DDBJ databases">
        <authorList>
            <person name="Criscuolo A."/>
        </authorList>
    </citation>
    <scope>NUCLEOTIDE SEQUENCE [LARGE SCALE GENOMIC DNA]</scope>
    <source>
        <strain evidence="2">ACIP111625</strain>
    </source>
</reference>
<evidence type="ECO:0008006" key="4">
    <source>
        <dbReference type="Google" id="ProtNLM"/>
    </source>
</evidence>
<dbReference type="Proteomes" id="UP000277498">
    <property type="component" value="Unassembled WGS sequence"/>
</dbReference>
<feature type="chain" id="PRO_5017926943" description="DUF1176 domain-containing protein" evidence="1">
    <location>
        <begin position="19"/>
        <end position="196"/>
    </location>
</feature>
<gene>
    <name evidence="2" type="ORF">XINFAN_02053</name>
</gene>
<dbReference type="AlphaFoldDB" id="A0A3P5XDG6"/>
<dbReference type="Pfam" id="PF06674">
    <property type="entry name" value="DUF1176"/>
    <property type="match status" value="1"/>
</dbReference>
<dbReference type="RefSeq" id="WP_124086635.1">
    <property type="nucleotide sequence ID" value="NZ_UXAW01000067.1"/>
</dbReference>
<protein>
    <recommendedName>
        <fullName evidence="4">DUF1176 domain-containing protein</fullName>
    </recommendedName>
</protein>
<organism evidence="2 3">
    <name type="scientific">Pseudogemmobacter humi</name>
    <dbReference type="NCBI Taxonomy" id="2483812"/>
    <lineage>
        <taxon>Bacteria</taxon>
        <taxon>Pseudomonadati</taxon>
        <taxon>Pseudomonadota</taxon>
        <taxon>Alphaproteobacteria</taxon>
        <taxon>Rhodobacterales</taxon>
        <taxon>Paracoccaceae</taxon>
        <taxon>Pseudogemmobacter</taxon>
    </lineage>
</organism>
<sequence>MRRILASAFVTLAAPALAQTPPDTAKAVQVFSAAFADTCSGAFLEDGALIHEPQRFDVLAPSDWGEPAPVVVWQFWCGAGAYNIQHLFLIHTDYRGIHPAALPAPELRVENEDPEDFESPVKSIDIIGWTASVLAINAEFDPDRLEIRETGYWRGIGDASNTAVWRLVNEGFRLMRYDVDASYDGEVNPVTLVSFE</sequence>
<keyword evidence="3" id="KW-1185">Reference proteome</keyword>
<evidence type="ECO:0000313" key="3">
    <source>
        <dbReference type="Proteomes" id="UP000277498"/>
    </source>
</evidence>
<accession>A0A3P5XDG6</accession>